<dbReference type="Proteomes" id="UP000219621">
    <property type="component" value="Unassembled WGS sequence"/>
</dbReference>
<keyword evidence="4 6" id="KW-1133">Transmembrane helix</keyword>
<feature type="transmembrane region" description="Helical" evidence="6">
    <location>
        <begin position="184"/>
        <end position="204"/>
    </location>
</feature>
<dbReference type="OrthoDB" id="7364617at2"/>
<feature type="transmembrane region" description="Helical" evidence="6">
    <location>
        <begin position="69"/>
        <end position="91"/>
    </location>
</feature>
<name>A0A286GSQ2_9PROT</name>
<evidence type="ECO:0000256" key="4">
    <source>
        <dbReference type="ARBA" id="ARBA00022989"/>
    </source>
</evidence>
<feature type="transmembrane region" description="Helical" evidence="6">
    <location>
        <begin position="216"/>
        <end position="237"/>
    </location>
</feature>
<evidence type="ECO:0000256" key="3">
    <source>
        <dbReference type="ARBA" id="ARBA00022692"/>
    </source>
</evidence>
<dbReference type="GO" id="GO:0016020">
    <property type="term" value="C:membrane"/>
    <property type="evidence" value="ECO:0007669"/>
    <property type="project" value="UniProtKB-SubCell"/>
</dbReference>
<feature type="transmembrane region" description="Helical" evidence="6">
    <location>
        <begin position="36"/>
        <end position="57"/>
    </location>
</feature>
<feature type="transmembrane region" description="Helical" evidence="6">
    <location>
        <begin position="295"/>
        <end position="312"/>
    </location>
</feature>
<proteinExistence type="inferred from homology"/>
<dbReference type="InterPro" id="IPR007688">
    <property type="entry name" value="Conjugal_tfr_TrbL/VirB6"/>
</dbReference>
<evidence type="ECO:0000256" key="2">
    <source>
        <dbReference type="ARBA" id="ARBA00007802"/>
    </source>
</evidence>
<dbReference type="Pfam" id="PF04610">
    <property type="entry name" value="TrbL"/>
    <property type="match status" value="1"/>
</dbReference>
<keyword evidence="8" id="KW-1185">Reference proteome</keyword>
<evidence type="ECO:0000256" key="5">
    <source>
        <dbReference type="ARBA" id="ARBA00023136"/>
    </source>
</evidence>
<sequence>MARQQDTCFTCDIVTEYVDLANNFVSDLSDVLIGPMWAVFLSLASLWIVVHGFKMMLGQADLAALGKEFVFVSIAGLLLAGQGPGLVSQVYDASLSVMGSGASAALSVGSVSGTTLAPEGIGGMTKLVMTAETGVFKMFGMAANIAKQTGLTDPLAPLIYALLLIIPYFLLLVVFFAQVVVSIFRVMMLAALSPILMMCFGFGWGRGMAYTALRTLFAAFMVLFGSTVAVALILYGAQQLGIGDPSMGAEIGRVMTLSNPKLLVAIALGWLGTAFLAEATSIANSVTHSQLTNQAAAIITAGATATGLTLLGKPLKNFKGNVGDMLDKARLPGGGAGPGAGQTGAQTAVEKIKEKLNTPHFDR</sequence>
<evidence type="ECO:0000256" key="6">
    <source>
        <dbReference type="SAM" id="Phobius"/>
    </source>
</evidence>
<organism evidence="7 8">
    <name type="scientific">Caenispirillum bisanense</name>
    <dbReference type="NCBI Taxonomy" id="414052"/>
    <lineage>
        <taxon>Bacteria</taxon>
        <taxon>Pseudomonadati</taxon>
        <taxon>Pseudomonadota</taxon>
        <taxon>Alphaproteobacteria</taxon>
        <taxon>Rhodospirillales</taxon>
        <taxon>Novispirillaceae</taxon>
        <taxon>Caenispirillum</taxon>
    </lineage>
</organism>
<comment type="subcellular location">
    <subcellularLocation>
        <location evidence="1">Membrane</location>
        <topology evidence="1">Multi-pass membrane protein</topology>
    </subcellularLocation>
</comment>
<evidence type="ECO:0000256" key="1">
    <source>
        <dbReference type="ARBA" id="ARBA00004141"/>
    </source>
</evidence>
<reference evidence="7 8" key="1">
    <citation type="submission" date="2017-09" db="EMBL/GenBank/DDBJ databases">
        <authorList>
            <person name="Ehlers B."/>
            <person name="Leendertz F.H."/>
        </authorList>
    </citation>
    <scope>NUCLEOTIDE SEQUENCE [LARGE SCALE GENOMIC DNA]</scope>
    <source>
        <strain evidence="7 8">USBA 140</strain>
    </source>
</reference>
<evidence type="ECO:0000313" key="7">
    <source>
        <dbReference type="EMBL" id="SOD98597.1"/>
    </source>
</evidence>
<gene>
    <name evidence="7" type="ORF">SAMN05421508_10821</name>
</gene>
<protein>
    <submittedName>
        <fullName evidence="7">Type IV secretion system protein TrbL</fullName>
    </submittedName>
</protein>
<dbReference type="EMBL" id="OCNJ01000008">
    <property type="protein sequence ID" value="SOD98597.1"/>
    <property type="molecule type" value="Genomic_DNA"/>
</dbReference>
<dbReference type="GO" id="GO:0030255">
    <property type="term" value="P:protein secretion by the type IV secretion system"/>
    <property type="evidence" value="ECO:0007669"/>
    <property type="project" value="InterPro"/>
</dbReference>
<feature type="transmembrane region" description="Helical" evidence="6">
    <location>
        <begin position="158"/>
        <end position="177"/>
    </location>
</feature>
<feature type="transmembrane region" description="Helical" evidence="6">
    <location>
        <begin position="262"/>
        <end position="283"/>
    </location>
</feature>
<accession>A0A286GSQ2</accession>
<keyword evidence="5 6" id="KW-0472">Membrane</keyword>
<dbReference type="AlphaFoldDB" id="A0A286GSQ2"/>
<keyword evidence="3 6" id="KW-0812">Transmembrane</keyword>
<comment type="similarity">
    <text evidence="2">Belongs to the TrbL/VirB6 family.</text>
</comment>
<dbReference type="RefSeq" id="WP_097280429.1">
    <property type="nucleotide sequence ID" value="NZ_OCNJ01000008.1"/>
</dbReference>
<evidence type="ECO:0000313" key="8">
    <source>
        <dbReference type="Proteomes" id="UP000219621"/>
    </source>
</evidence>